<evidence type="ECO:0000256" key="4">
    <source>
        <dbReference type="ARBA" id="ARBA00022723"/>
    </source>
</evidence>
<keyword evidence="3 10" id="KW-0132">Cell division</keyword>
<comment type="caution">
    <text evidence="12">The sequence shown here is derived from an EMBL/GenBank/DDBJ whole genome shotgun (WGS) entry which is preliminary data.</text>
</comment>
<proteinExistence type="inferred from homology"/>
<evidence type="ECO:0000256" key="1">
    <source>
        <dbReference type="ARBA" id="ARBA00001946"/>
    </source>
</evidence>
<gene>
    <name evidence="10" type="primary">engB</name>
    <name evidence="12" type="ORF">DES40_2039</name>
</gene>
<dbReference type="CDD" id="cd01876">
    <property type="entry name" value="YihA_EngB"/>
    <property type="match status" value="1"/>
</dbReference>
<evidence type="ECO:0000256" key="3">
    <source>
        <dbReference type="ARBA" id="ARBA00022618"/>
    </source>
</evidence>
<dbReference type="GO" id="GO:0005829">
    <property type="term" value="C:cytosol"/>
    <property type="evidence" value="ECO:0007669"/>
    <property type="project" value="TreeGrafter"/>
</dbReference>
<dbReference type="PROSITE" id="PS51706">
    <property type="entry name" value="G_ENGB"/>
    <property type="match status" value="1"/>
</dbReference>
<evidence type="ECO:0000256" key="5">
    <source>
        <dbReference type="ARBA" id="ARBA00022741"/>
    </source>
</evidence>
<keyword evidence="8 10" id="KW-0717">Septation</keyword>
<dbReference type="HAMAP" id="MF_00321">
    <property type="entry name" value="GTPase_EngB"/>
    <property type="match status" value="1"/>
</dbReference>
<dbReference type="GO" id="GO:0000917">
    <property type="term" value="P:division septum assembly"/>
    <property type="evidence" value="ECO:0007669"/>
    <property type="project" value="UniProtKB-KW"/>
</dbReference>
<evidence type="ECO:0000259" key="11">
    <source>
        <dbReference type="PROSITE" id="PS51706"/>
    </source>
</evidence>
<evidence type="ECO:0000313" key="12">
    <source>
        <dbReference type="EMBL" id="RKQ69240.1"/>
    </source>
</evidence>
<sequence length="234" mass="26188">MVNPVTETPTSEHMAPEEEILSQEDIERGRLLFARDVDFMRSAVSLETLPPPDLPEVCFAGRSNVGKSSLINALTNRKGLARASNTPGRTRELNYFNVDGRLFLVDLPGFGYAKASKSDIARWQILTKAYLRGRAGLRRVFLLIDSRHGIKPSDIEVMEMLDEAAVTYQLVLTKTDKLKKGQLEKVYKATQKRIKKRPAAYPNVMKTSSEKKDGLDSLRAEIADLALPENLAKK</sequence>
<comment type="similarity">
    <text evidence="2 10">Belongs to the TRAFAC class TrmE-Era-EngA-EngB-Septin-like GTPase superfamily. EngB GTPase family.</text>
</comment>
<organism evidence="12 13">
    <name type="scientific">Litorimonas taeanensis</name>
    <dbReference type="NCBI Taxonomy" id="568099"/>
    <lineage>
        <taxon>Bacteria</taxon>
        <taxon>Pseudomonadati</taxon>
        <taxon>Pseudomonadota</taxon>
        <taxon>Alphaproteobacteria</taxon>
        <taxon>Maricaulales</taxon>
        <taxon>Robiginitomaculaceae</taxon>
    </lineage>
</organism>
<evidence type="ECO:0000256" key="2">
    <source>
        <dbReference type="ARBA" id="ARBA00009638"/>
    </source>
</evidence>
<dbReference type="InterPro" id="IPR019987">
    <property type="entry name" value="GTP-bd_ribosome_bio_YsxC"/>
</dbReference>
<evidence type="ECO:0000256" key="8">
    <source>
        <dbReference type="ARBA" id="ARBA00023210"/>
    </source>
</evidence>
<keyword evidence="13" id="KW-1185">Reference proteome</keyword>
<dbReference type="Proteomes" id="UP000282211">
    <property type="component" value="Unassembled WGS sequence"/>
</dbReference>
<dbReference type="InterPro" id="IPR030393">
    <property type="entry name" value="G_ENGB_dom"/>
</dbReference>
<keyword evidence="7 10" id="KW-0342">GTP-binding</keyword>
<protein>
    <recommendedName>
        <fullName evidence="10">Probable GTP-binding protein EngB</fullName>
    </recommendedName>
</protein>
<dbReference type="Pfam" id="PF01926">
    <property type="entry name" value="MMR_HSR1"/>
    <property type="match status" value="1"/>
</dbReference>
<reference evidence="12 13" key="1">
    <citation type="submission" date="2018-10" db="EMBL/GenBank/DDBJ databases">
        <title>Genomic Encyclopedia of Type Strains, Phase IV (KMG-IV): sequencing the most valuable type-strain genomes for metagenomic binning, comparative biology and taxonomic classification.</title>
        <authorList>
            <person name="Goeker M."/>
        </authorList>
    </citation>
    <scope>NUCLEOTIDE SEQUENCE [LARGE SCALE GENOMIC DNA]</scope>
    <source>
        <strain evidence="12 13">DSM 22008</strain>
    </source>
</reference>
<accession>A0A420WEA2</accession>
<feature type="domain" description="EngB-type G" evidence="11">
    <location>
        <begin position="53"/>
        <end position="228"/>
    </location>
</feature>
<dbReference type="AlphaFoldDB" id="A0A420WEA2"/>
<dbReference type="NCBIfam" id="TIGR03598">
    <property type="entry name" value="GTPase_YsxC"/>
    <property type="match status" value="1"/>
</dbReference>
<dbReference type="EMBL" id="RBII01000002">
    <property type="protein sequence ID" value="RKQ69240.1"/>
    <property type="molecule type" value="Genomic_DNA"/>
</dbReference>
<dbReference type="GO" id="GO:0005525">
    <property type="term" value="F:GTP binding"/>
    <property type="evidence" value="ECO:0007669"/>
    <property type="project" value="UniProtKB-UniRule"/>
</dbReference>
<dbReference type="SUPFAM" id="SSF52540">
    <property type="entry name" value="P-loop containing nucleoside triphosphate hydrolases"/>
    <property type="match status" value="1"/>
</dbReference>
<dbReference type="Gene3D" id="3.40.50.300">
    <property type="entry name" value="P-loop containing nucleotide triphosphate hydrolases"/>
    <property type="match status" value="1"/>
</dbReference>
<keyword evidence="5 10" id="KW-0547">Nucleotide-binding</keyword>
<evidence type="ECO:0000256" key="6">
    <source>
        <dbReference type="ARBA" id="ARBA00022842"/>
    </source>
</evidence>
<keyword evidence="4" id="KW-0479">Metal-binding</keyword>
<comment type="cofactor">
    <cofactor evidence="1">
        <name>Mg(2+)</name>
        <dbReference type="ChEBI" id="CHEBI:18420"/>
    </cofactor>
</comment>
<dbReference type="InterPro" id="IPR027417">
    <property type="entry name" value="P-loop_NTPase"/>
</dbReference>
<evidence type="ECO:0000313" key="13">
    <source>
        <dbReference type="Proteomes" id="UP000282211"/>
    </source>
</evidence>
<dbReference type="FunCoup" id="A0A420WEA2">
    <property type="interactions" value="368"/>
</dbReference>
<dbReference type="PANTHER" id="PTHR11649">
    <property type="entry name" value="MSS1/TRME-RELATED GTP-BINDING PROTEIN"/>
    <property type="match status" value="1"/>
</dbReference>
<name>A0A420WEA2_9PROT</name>
<evidence type="ECO:0000256" key="10">
    <source>
        <dbReference type="HAMAP-Rule" id="MF_00321"/>
    </source>
</evidence>
<evidence type="ECO:0000256" key="7">
    <source>
        <dbReference type="ARBA" id="ARBA00023134"/>
    </source>
</evidence>
<dbReference type="InParanoid" id="A0A420WEA2"/>
<comment type="function">
    <text evidence="10">Necessary for normal cell division and for the maintenance of normal septation.</text>
</comment>
<dbReference type="InterPro" id="IPR006073">
    <property type="entry name" value="GTP-bd"/>
</dbReference>
<evidence type="ECO:0000256" key="9">
    <source>
        <dbReference type="ARBA" id="ARBA00023306"/>
    </source>
</evidence>
<keyword evidence="6" id="KW-0460">Magnesium</keyword>
<keyword evidence="9 10" id="KW-0131">Cell cycle</keyword>
<dbReference type="GO" id="GO:0046872">
    <property type="term" value="F:metal ion binding"/>
    <property type="evidence" value="ECO:0007669"/>
    <property type="project" value="UniProtKB-KW"/>
</dbReference>
<dbReference type="PANTHER" id="PTHR11649:SF13">
    <property type="entry name" value="ENGB-TYPE G DOMAIN-CONTAINING PROTEIN"/>
    <property type="match status" value="1"/>
</dbReference>